<reference evidence="6" key="1">
    <citation type="submission" date="2020-02" db="EMBL/GenBank/DDBJ databases">
        <authorList>
            <person name="Meier V. D."/>
        </authorList>
    </citation>
    <scope>NUCLEOTIDE SEQUENCE</scope>
    <source>
        <strain evidence="6">AVDCRST_MAG76</strain>
    </source>
</reference>
<dbReference type="PROSITE" id="PS50893">
    <property type="entry name" value="ABC_TRANSPORTER_2"/>
    <property type="match status" value="1"/>
</dbReference>
<dbReference type="SMART" id="SM00382">
    <property type="entry name" value="AAA"/>
    <property type="match status" value="1"/>
</dbReference>
<dbReference type="InterPro" id="IPR003593">
    <property type="entry name" value="AAA+_ATPase"/>
</dbReference>
<dbReference type="PANTHER" id="PTHR42734:SF5">
    <property type="entry name" value="IRON TRANSPORT SYSTEM ATP-BINDING PROTEIN HI_0361-RELATED"/>
    <property type="match status" value="1"/>
</dbReference>
<organism evidence="6">
    <name type="scientific">uncultured Acidimicrobiales bacterium</name>
    <dbReference type="NCBI Taxonomy" id="310071"/>
    <lineage>
        <taxon>Bacteria</taxon>
        <taxon>Bacillati</taxon>
        <taxon>Actinomycetota</taxon>
        <taxon>Acidimicrobiia</taxon>
        <taxon>Acidimicrobiales</taxon>
        <taxon>environmental samples</taxon>
    </lineage>
</organism>
<feature type="domain" description="ABC transporter" evidence="5">
    <location>
        <begin position="13"/>
        <end position="237"/>
    </location>
</feature>
<comment type="similarity">
    <text evidence="1">Belongs to the ABC transporter superfamily.</text>
</comment>
<evidence type="ECO:0000256" key="4">
    <source>
        <dbReference type="ARBA" id="ARBA00022840"/>
    </source>
</evidence>
<protein>
    <submittedName>
        <fullName evidence="6">Manganese ABC transporter, ATP-binding protein SitB</fullName>
    </submittedName>
</protein>
<dbReference type="InterPro" id="IPR050153">
    <property type="entry name" value="Metal_Ion_Import_ABC"/>
</dbReference>
<dbReference type="GO" id="GO:0016887">
    <property type="term" value="F:ATP hydrolysis activity"/>
    <property type="evidence" value="ECO:0007669"/>
    <property type="project" value="InterPro"/>
</dbReference>
<dbReference type="EMBL" id="CADCSZ010000126">
    <property type="protein sequence ID" value="CAA9245956.1"/>
    <property type="molecule type" value="Genomic_DNA"/>
</dbReference>
<dbReference type="InterPro" id="IPR027417">
    <property type="entry name" value="P-loop_NTPase"/>
</dbReference>
<evidence type="ECO:0000313" key="6">
    <source>
        <dbReference type="EMBL" id="CAA9245956.1"/>
    </source>
</evidence>
<dbReference type="InterPro" id="IPR003439">
    <property type="entry name" value="ABC_transporter-like_ATP-bd"/>
</dbReference>
<dbReference type="GO" id="GO:0005524">
    <property type="term" value="F:ATP binding"/>
    <property type="evidence" value="ECO:0007669"/>
    <property type="project" value="UniProtKB-KW"/>
</dbReference>
<evidence type="ECO:0000259" key="5">
    <source>
        <dbReference type="PROSITE" id="PS50893"/>
    </source>
</evidence>
<dbReference type="Pfam" id="PF00005">
    <property type="entry name" value="ABC_tran"/>
    <property type="match status" value="1"/>
</dbReference>
<dbReference type="AlphaFoldDB" id="A0A6J4I971"/>
<dbReference type="PROSITE" id="PS00211">
    <property type="entry name" value="ABC_TRANSPORTER_1"/>
    <property type="match status" value="1"/>
</dbReference>
<name>A0A6J4I971_9ACTN</name>
<accession>A0A6J4I971</accession>
<proteinExistence type="inferred from homology"/>
<dbReference type="SUPFAM" id="SSF52540">
    <property type="entry name" value="P-loop containing nucleoside triphosphate hydrolases"/>
    <property type="match status" value="1"/>
</dbReference>
<evidence type="ECO:0000256" key="2">
    <source>
        <dbReference type="ARBA" id="ARBA00022448"/>
    </source>
</evidence>
<sequence length="266" mass="28288">MSGPGADRSEALVRLERATFAYGRAAALVDLDLTLRAGELVGVVGPSGSGKTTLLKAILGTLRPSCGSVTRAGGLRIGYVPQVDSVSWSFPVTVEQVVLMARQGRVLPWASAAERRDVAALLERLGIDGLSRRHIRDLSGGQQQRVFLARALLDSPRLLLLDEPTSGVDVRTRHEILHLLAEVHGHGTTVLLTTHDLNGMAAHLPDLICLNRTVLARGRPHDVLAPPVLERTFGAPMDVLDHMGLPLVVDRGTSRSGGLGRGNGSA</sequence>
<keyword evidence="2" id="KW-0813">Transport</keyword>
<dbReference type="Gene3D" id="3.40.50.300">
    <property type="entry name" value="P-loop containing nucleotide triphosphate hydrolases"/>
    <property type="match status" value="1"/>
</dbReference>
<gene>
    <name evidence="6" type="ORF">AVDCRST_MAG76-2026</name>
</gene>
<dbReference type="InterPro" id="IPR017871">
    <property type="entry name" value="ABC_transporter-like_CS"/>
</dbReference>
<dbReference type="PANTHER" id="PTHR42734">
    <property type="entry name" value="METAL TRANSPORT SYSTEM ATP-BINDING PROTEIN TM_0124-RELATED"/>
    <property type="match status" value="1"/>
</dbReference>
<evidence type="ECO:0000256" key="3">
    <source>
        <dbReference type="ARBA" id="ARBA00022741"/>
    </source>
</evidence>
<keyword evidence="4 6" id="KW-0067">ATP-binding</keyword>
<keyword evidence="3" id="KW-0547">Nucleotide-binding</keyword>
<evidence type="ECO:0000256" key="1">
    <source>
        <dbReference type="ARBA" id="ARBA00005417"/>
    </source>
</evidence>
<dbReference type="CDD" id="cd03235">
    <property type="entry name" value="ABC_Metallic_Cations"/>
    <property type="match status" value="1"/>
</dbReference>